<organism evidence="1 2">
    <name type="scientific">Erwinia phage pEa_SNUABM_7</name>
    <dbReference type="NCBI Taxonomy" id="2866695"/>
    <lineage>
        <taxon>Viruses</taxon>
        <taxon>Duplodnaviria</taxon>
        <taxon>Heunggongvirae</taxon>
        <taxon>Uroviricota</taxon>
        <taxon>Caudoviricetes</taxon>
        <taxon>Snuvirus</taxon>
        <taxon>Snuvirus SNUABM7</taxon>
    </lineage>
</organism>
<name>A0AAE8BM11_9CAUD</name>
<reference evidence="1" key="1">
    <citation type="submission" date="2021-06" db="EMBL/GenBank/DDBJ databases">
        <title>Complete genome sequence of Erwinia phage pEa_SNUABM_7.</title>
        <authorList>
            <person name="Kim S.G."/>
            <person name="Park S.C."/>
        </authorList>
    </citation>
    <scope>NUCLEOTIDE SEQUENCE</scope>
</reference>
<evidence type="ECO:0000313" key="2">
    <source>
        <dbReference type="Proteomes" id="UP000827609"/>
    </source>
</evidence>
<accession>A0AAE8BM11</accession>
<evidence type="ECO:0000313" key="1">
    <source>
        <dbReference type="EMBL" id="QYW05006.1"/>
    </source>
</evidence>
<gene>
    <name evidence="1" type="ORF">pEaSNUABM7_00338</name>
</gene>
<sequence>MMFNNAKWSDGTMLRFLDMPDVQHPPMTEEQHKQYEALMAKGRELSKNVTVSAFSVVDGKPAKRVQVQMSRTTLDKINAMHSGDQ</sequence>
<proteinExistence type="predicted"/>
<dbReference type="Proteomes" id="UP000827609">
    <property type="component" value="Segment"/>
</dbReference>
<keyword evidence="2" id="KW-1185">Reference proteome</keyword>
<dbReference type="EMBL" id="MZ475896">
    <property type="protein sequence ID" value="QYW05006.1"/>
    <property type="molecule type" value="Genomic_DNA"/>
</dbReference>
<protein>
    <submittedName>
        <fullName evidence="1">Uncharacterized protein</fullName>
    </submittedName>
</protein>